<keyword evidence="2" id="KW-1185">Reference proteome</keyword>
<evidence type="ECO:0000313" key="1">
    <source>
        <dbReference type="EMBL" id="RUQ26936.1"/>
    </source>
</evidence>
<organism evidence="1 2">
    <name type="scientific">Peribacillus cavernae</name>
    <dbReference type="NCBI Taxonomy" id="1674310"/>
    <lineage>
        <taxon>Bacteria</taxon>
        <taxon>Bacillati</taxon>
        <taxon>Bacillota</taxon>
        <taxon>Bacilli</taxon>
        <taxon>Bacillales</taxon>
        <taxon>Bacillaceae</taxon>
        <taxon>Peribacillus</taxon>
    </lineage>
</organism>
<dbReference type="Proteomes" id="UP000267430">
    <property type="component" value="Unassembled WGS sequence"/>
</dbReference>
<protein>
    <submittedName>
        <fullName evidence="1">Uncharacterized protein</fullName>
    </submittedName>
</protein>
<dbReference type="AlphaFoldDB" id="A0A433HF50"/>
<comment type="caution">
    <text evidence="1">The sequence shown here is derived from an EMBL/GenBank/DDBJ whole genome shotgun (WGS) entry which is preliminary data.</text>
</comment>
<gene>
    <name evidence="1" type="ORF">ELQ35_17935</name>
</gene>
<reference evidence="1 2" key="1">
    <citation type="submission" date="2018-12" db="EMBL/GenBank/DDBJ databases">
        <title>Bacillus chawlae sp. nov., Bacillus glennii sp. nov., and Bacillus saganii sp. nov. Isolated from the Vehicle Assembly Building at Kennedy Space Center where the Viking Spacecraft were Assembled.</title>
        <authorList>
            <person name="Seuylemezian A."/>
            <person name="Vaishampayan P."/>
        </authorList>
    </citation>
    <scope>NUCLEOTIDE SEQUENCE [LARGE SCALE GENOMIC DNA]</scope>
    <source>
        <strain evidence="1 2">L5</strain>
    </source>
</reference>
<dbReference type="RefSeq" id="WP_126866580.1">
    <property type="nucleotide sequence ID" value="NZ_RYZZ01000032.1"/>
</dbReference>
<dbReference type="EMBL" id="RYZZ01000032">
    <property type="protein sequence ID" value="RUQ26936.1"/>
    <property type="molecule type" value="Genomic_DNA"/>
</dbReference>
<name>A0A433HF50_9BACI</name>
<evidence type="ECO:0000313" key="2">
    <source>
        <dbReference type="Proteomes" id="UP000267430"/>
    </source>
</evidence>
<proteinExistence type="predicted"/>
<accession>A0A433HF50</accession>
<sequence length="88" mass="10331">MEQHVATRLKYHRLTGEVKRMEKVKRRPGRPSKTVTAPVDIYYTCQFTVTEDEAQIKKAREMESTFVLISNVSHEREASCLGLLRRYM</sequence>